<evidence type="ECO:0000313" key="3">
    <source>
        <dbReference type="EMBL" id="AOZ48133.1"/>
    </source>
</evidence>
<evidence type="ECO:0000259" key="1">
    <source>
        <dbReference type="PROSITE" id="PS51704"/>
    </source>
</evidence>
<keyword evidence="5" id="KW-1185">Reference proteome</keyword>
<accession>A0AAC9APE6</accession>
<dbReference type="SUPFAM" id="SSF51695">
    <property type="entry name" value="PLC-like phosphodiesterases"/>
    <property type="match status" value="1"/>
</dbReference>
<dbReference type="Pfam" id="PF03009">
    <property type="entry name" value="GDPD"/>
    <property type="match status" value="1"/>
</dbReference>
<dbReference type="Proteomes" id="UP000178666">
    <property type="component" value="Chromosome"/>
</dbReference>
<name>A0AAC9APE6_9ACTN</name>
<dbReference type="InterPro" id="IPR030395">
    <property type="entry name" value="GP_PDE_dom"/>
</dbReference>
<dbReference type="PANTHER" id="PTHR43805">
    <property type="entry name" value="GLYCEROPHOSPHORYL DIESTER PHOSPHODIESTERASE"/>
    <property type="match status" value="1"/>
</dbReference>
<sequence length="215" mass="23100">MGYSHIETDVHATSDGALVAFHDDRLDRVTADHGLIRELPLARVRRADVGGEPIPTLDEVLEAFPDTFVNIDIKEPGAIAPLAAALRRHSATRRVCVASFGSSRLARFRSLMGPEVATAVGPIGVAWSALGRVVARVLPPRGVALQMPASIRVAGRSVPLVTPAMLRAVHSRGRVVHVWTVNERPAMERLIDMGVDGIVTDAIDVLSEVMAERGM</sequence>
<reference evidence="3 5" key="1">
    <citation type="journal article" date="2016" name="Plant Dis.">
        <title>Improved production of propionic acid using genome shuffling.</title>
        <authorList>
            <person name="Luna-Flores C.H."/>
            <person name="Palfreyman R.W."/>
            <person name="Kromer J.O."/>
            <person name="Nielsen L.K."/>
            <person name="Marcellin E."/>
        </authorList>
    </citation>
    <scope>NUCLEOTIDE SEQUENCE [LARGE SCALE GENOMIC DNA]</scope>
    <source>
        <strain evidence="3 5">F3E8</strain>
    </source>
</reference>
<evidence type="ECO:0000313" key="2">
    <source>
        <dbReference type="EMBL" id="AMS06955.1"/>
    </source>
</evidence>
<dbReference type="PANTHER" id="PTHR43805:SF1">
    <property type="entry name" value="GP-PDE DOMAIN-CONTAINING PROTEIN"/>
    <property type="match status" value="1"/>
</dbReference>
<reference evidence="2 4" key="2">
    <citation type="submission" date="2016-02" db="EMBL/GenBank/DDBJ databases">
        <title>Complete Genome Sequence of Propionibacterium acidipropionici ATCC 55737.</title>
        <authorList>
            <person name="Luna Flores C.H."/>
            <person name="Nielsen L.K."/>
            <person name="Marcellin E."/>
        </authorList>
    </citation>
    <scope>NUCLEOTIDE SEQUENCE [LARGE SCALE GENOMIC DNA]</scope>
    <source>
        <strain evidence="2 4">ATCC 55737</strain>
    </source>
</reference>
<dbReference type="Gene3D" id="3.20.20.190">
    <property type="entry name" value="Phosphatidylinositol (PI) phosphodiesterase"/>
    <property type="match status" value="1"/>
</dbReference>
<evidence type="ECO:0000313" key="4">
    <source>
        <dbReference type="Proteomes" id="UP000075221"/>
    </source>
</evidence>
<feature type="domain" description="GP-PDE" evidence="1">
    <location>
        <begin position="1"/>
        <end position="210"/>
    </location>
</feature>
<dbReference type="GO" id="GO:0006629">
    <property type="term" value="P:lipid metabolic process"/>
    <property type="evidence" value="ECO:0007669"/>
    <property type="project" value="InterPro"/>
</dbReference>
<proteinExistence type="predicted"/>
<dbReference type="GO" id="GO:0008081">
    <property type="term" value="F:phosphoric diester hydrolase activity"/>
    <property type="evidence" value="ECO:0007669"/>
    <property type="project" value="InterPro"/>
</dbReference>
<dbReference type="AlphaFoldDB" id="A0AAC9APE6"/>
<protein>
    <recommendedName>
        <fullName evidence="1">GP-PDE domain-containing protein</fullName>
    </recommendedName>
</protein>
<evidence type="ECO:0000313" key="5">
    <source>
        <dbReference type="Proteomes" id="UP000178666"/>
    </source>
</evidence>
<gene>
    <name evidence="3" type="ORF">A8L58_04130</name>
    <name evidence="2" type="ORF">AXH35_02665</name>
</gene>
<organism evidence="2 4">
    <name type="scientific">Acidipropionibacterium acidipropionici</name>
    <dbReference type="NCBI Taxonomy" id="1748"/>
    <lineage>
        <taxon>Bacteria</taxon>
        <taxon>Bacillati</taxon>
        <taxon>Actinomycetota</taxon>
        <taxon>Actinomycetes</taxon>
        <taxon>Propionibacteriales</taxon>
        <taxon>Propionibacteriaceae</taxon>
        <taxon>Acidipropionibacterium</taxon>
    </lineage>
</organism>
<dbReference type="EMBL" id="CP015970">
    <property type="protein sequence ID" value="AOZ48133.1"/>
    <property type="molecule type" value="Genomic_DNA"/>
</dbReference>
<dbReference type="EMBL" id="CP014352">
    <property type="protein sequence ID" value="AMS06955.1"/>
    <property type="molecule type" value="Genomic_DNA"/>
</dbReference>
<dbReference type="Proteomes" id="UP000075221">
    <property type="component" value="Chromosome"/>
</dbReference>
<dbReference type="PROSITE" id="PS51704">
    <property type="entry name" value="GP_PDE"/>
    <property type="match status" value="1"/>
</dbReference>
<dbReference type="InterPro" id="IPR017946">
    <property type="entry name" value="PLC-like_Pdiesterase_TIM-brl"/>
</dbReference>